<feature type="region of interest" description="Disordered" evidence="1">
    <location>
        <begin position="287"/>
        <end position="307"/>
    </location>
</feature>
<keyword evidence="2" id="KW-0472">Membrane</keyword>
<feature type="region of interest" description="Disordered" evidence="1">
    <location>
        <begin position="50"/>
        <end position="122"/>
    </location>
</feature>
<name>A0A1H9NKQ7_9ACTN</name>
<feature type="region of interest" description="Disordered" evidence="1">
    <location>
        <begin position="351"/>
        <end position="377"/>
    </location>
</feature>
<dbReference type="AlphaFoldDB" id="A0A1H9NKQ7"/>
<feature type="transmembrane region" description="Helical" evidence="2">
    <location>
        <begin position="31"/>
        <end position="51"/>
    </location>
</feature>
<protein>
    <submittedName>
        <fullName evidence="3">Uncharacterized protein</fullName>
    </submittedName>
</protein>
<keyword evidence="4" id="KW-1185">Reference proteome</keyword>
<evidence type="ECO:0000313" key="3">
    <source>
        <dbReference type="EMBL" id="SER35973.1"/>
    </source>
</evidence>
<feature type="region of interest" description="Disordered" evidence="1">
    <location>
        <begin position="1"/>
        <end position="32"/>
    </location>
</feature>
<evidence type="ECO:0000256" key="1">
    <source>
        <dbReference type="SAM" id="MobiDB-lite"/>
    </source>
</evidence>
<feature type="region of interest" description="Disordered" evidence="1">
    <location>
        <begin position="217"/>
        <end position="237"/>
    </location>
</feature>
<proteinExistence type="predicted"/>
<feature type="compositionally biased region" description="Low complexity" evidence="1">
    <location>
        <begin position="50"/>
        <end position="71"/>
    </location>
</feature>
<evidence type="ECO:0000256" key="2">
    <source>
        <dbReference type="SAM" id="Phobius"/>
    </source>
</evidence>
<gene>
    <name evidence="3" type="ORF">SAMN05421870_101437</name>
</gene>
<feature type="region of interest" description="Disordered" evidence="1">
    <location>
        <begin position="407"/>
        <end position="443"/>
    </location>
</feature>
<dbReference type="STRING" id="943816.AN217_09830"/>
<keyword evidence="2" id="KW-1133">Transmembrane helix</keyword>
<reference evidence="4" key="1">
    <citation type="submission" date="2016-10" db="EMBL/GenBank/DDBJ databases">
        <authorList>
            <person name="Varghese N."/>
            <person name="Submissions S."/>
        </authorList>
    </citation>
    <scope>NUCLEOTIDE SEQUENCE [LARGE SCALE GENOMIC DNA]</scope>
    <source>
        <strain evidence="4">CGMCC 4.6825</strain>
    </source>
</reference>
<dbReference type="EMBL" id="FOGO01000001">
    <property type="protein sequence ID" value="SER35973.1"/>
    <property type="molecule type" value="Genomic_DNA"/>
</dbReference>
<feature type="compositionally biased region" description="Basic and acidic residues" evidence="1">
    <location>
        <begin position="417"/>
        <end position="442"/>
    </location>
</feature>
<evidence type="ECO:0000313" key="4">
    <source>
        <dbReference type="Proteomes" id="UP000182841"/>
    </source>
</evidence>
<sequence length="479" mass="49464">MDAEPKEFSVSTDQSPETEDRPAPRSRRRRLSVAAVATAVLLAGGGGAYWASSASSGGADSESAAADGDGPPKLALDGTAASDQDSGEGIAPGEPMGPRGYRAEGELPDGPESAAVRKPGHRVSRAEAARLAKAFEIEGAVEAEAGRWQAGGDSKGKDPRLTVERGADGGAWTYQNGGTVPLDADPDPAPGGEPLSAADAKKAVRPALRALGLQDASLDAGSPVGGTRTVTASPEVAGLPTHGWDSAFVVDDKGAVTRAQGNWSRARKGEVYPVESATATLDRLNKAEQARGGHREGAQGNEPTRIGGASFGLALERSHGEPLLVPAWIYQVKRSGGGDLEVTHPAVSPEYLEPAKTSGHPPVPDGSTGPGKRPSQAVASYEVHGRTLELSFWGGVCDTYKAEAEESGSAVRVSVEAGEKKGSEDGKGDKGDKDGKDGKDGKGVCVKIAKRQTVEVELDKKLGDRRVLDARNGEKLPRK</sequence>
<accession>A0A1H9NKQ7</accession>
<keyword evidence="2" id="KW-0812">Transmembrane</keyword>
<feature type="compositionally biased region" description="Basic and acidic residues" evidence="1">
    <location>
        <begin position="287"/>
        <end position="297"/>
    </location>
</feature>
<feature type="compositionally biased region" description="Basic and acidic residues" evidence="1">
    <location>
        <begin position="154"/>
        <end position="167"/>
    </location>
</feature>
<organism evidence="3 4">
    <name type="scientific">Streptomyces qinglanensis</name>
    <dbReference type="NCBI Taxonomy" id="943816"/>
    <lineage>
        <taxon>Bacteria</taxon>
        <taxon>Bacillati</taxon>
        <taxon>Actinomycetota</taxon>
        <taxon>Actinomycetes</taxon>
        <taxon>Kitasatosporales</taxon>
        <taxon>Streptomycetaceae</taxon>
        <taxon>Streptomyces</taxon>
    </lineage>
</organism>
<feature type="region of interest" description="Disordered" evidence="1">
    <location>
        <begin position="142"/>
        <end position="201"/>
    </location>
</feature>
<dbReference type="Proteomes" id="UP000182841">
    <property type="component" value="Unassembled WGS sequence"/>
</dbReference>